<sequence length="192" mass="21462">MKARTAEEPVDVRVRRRLRELRTRQGLTLQQVAARASIDESTLSRLEAGRRRLALDHIPALAGALGVSADELLGSAPPPDPRVRARPRRRWGLTMWPLTRRGAAGGLQAYKIVIDADRDTPPKELPVHEGHDWLYVLSGRMRLLLGERDMVIEPGEAVEFTTWTPHWFGAVDGPVELIGIFGPQGERVHLHS</sequence>
<dbReference type="AlphaFoldDB" id="A0A840ID25"/>
<protein>
    <submittedName>
        <fullName evidence="3">Transcriptional regulator with XRE-family HTH domain</fullName>
    </submittedName>
</protein>
<dbReference type="PANTHER" id="PTHR46797:SF1">
    <property type="entry name" value="METHYLPHOSPHONATE SYNTHASE"/>
    <property type="match status" value="1"/>
</dbReference>
<dbReference type="EMBL" id="JACHNU010000002">
    <property type="protein sequence ID" value="MBB4662245.1"/>
    <property type="molecule type" value="Genomic_DNA"/>
</dbReference>
<dbReference type="RefSeq" id="WP_183341293.1">
    <property type="nucleotide sequence ID" value="NZ_JACHNU010000002.1"/>
</dbReference>
<dbReference type="InterPro" id="IPR050807">
    <property type="entry name" value="TransReg_Diox_bact_type"/>
</dbReference>
<reference evidence="3 4" key="1">
    <citation type="submission" date="2020-08" db="EMBL/GenBank/DDBJ databases">
        <title>Genomic Encyclopedia of Archaeal and Bacterial Type Strains, Phase II (KMG-II): from individual species to whole genera.</title>
        <authorList>
            <person name="Goeker M."/>
        </authorList>
    </citation>
    <scope>NUCLEOTIDE SEQUENCE [LARGE SCALE GENOMIC DNA]</scope>
    <source>
        <strain evidence="3 4">DSM 23288</strain>
    </source>
</reference>
<dbReference type="InterPro" id="IPR010982">
    <property type="entry name" value="Lambda_DNA-bd_dom_sf"/>
</dbReference>
<dbReference type="GO" id="GO:0003700">
    <property type="term" value="F:DNA-binding transcription factor activity"/>
    <property type="evidence" value="ECO:0007669"/>
    <property type="project" value="TreeGrafter"/>
</dbReference>
<evidence type="ECO:0000256" key="1">
    <source>
        <dbReference type="ARBA" id="ARBA00023125"/>
    </source>
</evidence>
<keyword evidence="1" id="KW-0238">DNA-binding</keyword>
<dbReference type="CDD" id="cd02209">
    <property type="entry name" value="cupin_XRE_C"/>
    <property type="match status" value="1"/>
</dbReference>
<gene>
    <name evidence="3" type="ORF">BDZ31_001831</name>
</gene>
<dbReference type="Gene3D" id="1.10.260.40">
    <property type="entry name" value="lambda repressor-like DNA-binding domains"/>
    <property type="match status" value="1"/>
</dbReference>
<evidence type="ECO:0000259" key="2">
    <source>
        <dbReference type="PROSITE" id="PS50943"/>
    </source>
</evidence>
<keyword evidence="4" id="KW-1185">Reference proteome</keyword>
<dbReference type="GO" id="GO:0005829">
    <property type="term" value="C:cytosol"/>
    <property type="evidence" value="ECO:0007669"/>
    <property type="project" value="TreeGrafter"/>
</dbReference>
<dbReference type="SUPFAM" id="SSF47413">
    <property type="entry name" value="lambda repressor-like DNA-binding domains"/>
    <property type="match status" value="1"/>
</dbReference>
<dbReference type="Pfam" id="PF07883">
    <property type="entry name" value="Cupin_2"/>
    <property type="match status" value="1"/>
</dbReference>
<dbReference type="Gene3D" id="2.60.120.10">
    <property type="entry name" value="Jelly Rolls"/>
    <property type="match status" value="1"/>
</dbReference>
<evidence type="ECO:0000313" key="4">
    <source>
        <dbReference type="Proteomes" id="UP000585272"/>
    </source>
</evidence>
<dbReference type="SMART" id="SM00530">
    <property type="entry name" value="HTH_XRE"/>
    <property type="match status" value="1"/>
</dbReference>
<feature type="domain" description="HTH cro/C1-type" evidence="2">
    <location>
        <begin position="18"/>
        <end position="72"/>
    </location>
</feature>
<proteinExistence type="predicted"/>
<organism evidence="3 4">
    <name type="scientific">Conexibacter arvalis</name>
    <dbReference type="NCBI Taxonomy" id="912552"/>
    <lineage>
        <taxon>Bacteria</taxon>
        <taxon>Bacillati</taxon>
        <taxon>Actinomycetota</taxon>
        <taxon>Thermoleophilia</taxon>
        <taxon>Solirubrobacterales</taxon>
        <taxon>Conexibacteraceae</taxon>
        <taxon>Conexibacter</taxon>
    </lineage>
</organism>
<dbReference type="InterPro" id="IPR014710">
    <property type="entry name" value="RmlC-like_jellyroll"/>
</dbReference>
<dbReference type="SUPFAM" id="SSF51182">
    <property type="entry name" value="RmlC-like cupins"/>
    <property type="match status" value="1"/>
</dbReference>
<evidence type="ECO:0000313" key="3">
    <source>
        <dbReference type="EMBL" id="MBB4662245.1"/>
    </source>
</evidence>
<accession>A0A840ID25</accession>
<dbReference type="CDD" id="cd00093">
    <property type="entry name" value="HTH_XRE"/>
    <property type="match status" value="1"/>
</dbReference>
<dbReference type="PROSITE" id="PS50943">
    <property type="entry name" value="HTH_CROC1"/>
    <property type="match status" value="1"/>
</dbReference>
<dbReference type="InterPro" id="IPR011051">
    <property type="entry name" value="RmlC_Cupin_sf"/>
</dbReference>
<comment type="caution">
    <text evidence="3">The sequence shown here is derived from an EMBL/GenBank/DDBJ whole genome shotgun (WGS) entry which is preliminary data.</text>
</comment>
<dbReference type="GO" id="GO:0003677">
    <property type="term" value="F:DNA binding"/>
    <property type="evidence" value="ECO:0007669"/>
    <property type="project" value="UniProtKB-KW"/>
</dbReference>
<dbReference type="Proteomes" id="UP000585272">
    <property type="component" value="Unassembled WGS sequence"/>
</dbReference>
<dbReference type="InterPro" id="IPR001387">
    <property type="entry name" value="Cro/C1-type_HTH"/>
</dbReference>
<dbReference type="InterPro" id="IPR013096">
    <property type="entry name" value="Cupin_2"/>
</dbReference>
<dbReference type="PANTHER" id="PTHR46797">
    <property type="entry name" value="HTH-TYPE TRANSCRIPTIONAL REGULATOR"/>
    <property type="match status" value="1"/>
</dbReference>
<dbReference type="Pfam" id="PF01381">
    <property type="entry name" value="HTH_3"/>
    <property type="match status" value="1"/>
</dbReference>
<name>A0A840ID25_9ACTN</name>